<keyword evidence="2" id="KW-0547">Nucleotide-binding</keyword>
<accession>A0AAD6QYU9</accession>
<organism evidence="6 7">
    <name type="scientific">Populus alba x Populus x berolinensis</name>
    <dbReference type="NCBI Taxonomy" id="444605"/>
    <lineage>
        <taxon>Eukaryota</taxon>
        <taxon>Viridiplantae</taxon>
        <taxon>Streptophyta</taxon>
        <taxon>Embryophyta</taxon>
        <taxon>Tracheophyta</taxon>
        <taxon>Spermatophyta</taxon>
        <taxon>Magnoliopsida</taxon>
        <taxon>eudicotyledons</taxon>
        <taxon>Gunneridae</taxon>
        <taxon>Pentapetalae</taxon>
        <taxon>rosids</taxon>
        <taxon>fabids</taxon>
        <taxon>Malpighiales</taxon>
        <taxon>Salicaceae</taxon>
        <taxon>Saliceae</taxon>
        <taxon>Populus</taxon>
    </lineage>
</organism>
<dbReference type="GO" id="GO:0006952">
    <property type="term" value="P:defense response"/>
    <property type="evidence" value="ECO:0007669"/>
    <property type="project" value="UniProtKB-KW"/>
</dbReference>
<dbReference type="EMBL" id="JAQIZT010000004">
    <property type="protein sequence ID" value="KAJ6999235.1"/>
    <property type="molecule type" value="Genomic_DNA"/>
</dbReference>
<evidence type="ECO:0000256" key="4">
    <source>
        <dbReference type="SAM" id="Phobius"/>
    </source>
</evidence>
<proteinExistence type="predicted"/>
<feature type="domain" description="Disease resistance N-terminal" evidence="5">
    <location>
        <begin position="10"/>
        <end position="91"/>
    </location>
</feature>
<dbReference type="Proteomes" id="UP001164929">
    <property type="component" value="Chromosome 4"/>
</dbReference>
<dbReference type="AlphaFoldDB" id="A0AAD6QYU9"/>
<dbReference type="CDD" id="cd14798">
    <property type="entry name" value="RX-CC_like"/>
    <property type="match status" value="1"/>
</dbReference>
<keyword evidence="1" id="KW-0677">Repeat</keyword>
<reference evidence="6 7" key="1">
    <citation type="journal article" date="2023" name="Mol. Ecol. Resour.">
        <title>Chromosome-level genome assembly of a triploid poplar Populus alba 'Berolinensis'.</title>
        <authorList>
            <person name="Chen S."/>
            <person name="Yu Y."/>
            <person name="Wang X."/>
            <person name="Wang S."/>
            <person name="Zhang T."/>
            <person name="Zhou Y."/>
            <person name="He R."/>
            <person name="Meng N."/>
            <person name="Wang Y."/>
            <person name="Liu W."/>
            <person name="Liu Z."/>
            <person name="Liu J."/>
            <person name="Guo Q."/>
            <person name="Huang H."/>
            <person name="Sederoff R.R."/>
            <person name="Wang G."/>
            <person name="Qu G."/>
            <person name="Chen S."/>
        </authorList>
    </citation>
    <scope>NUCLEOTIDE SEQUENCE [LARGE SCALE GENOMIC DNA]</scope>
    <source>
        <strain evidence="6">SC-2020</strain>
    </source>
</reference>
<evidence type="ECO:0000313" key="6">
    <source>
        <dbReference type="EMBL" id="KAJ6999235.1"/>
    </source>
</evidence>
<protein>
    <recommendedName>
        <fullName evidence="5">Disease resistance N-terminal domain-containing protein</fullName>
    </recommendedName>
</protein>
<evidence type="ECO:0000313" key="7">
    <source>
        <dbReference type="Proteomes" id="UP001164929"/>
    </source>
</evidence>
<dbReference type="Gene3D" id="1.20.5.4130">
    <property type="match status" value="1"/>
</dbReference>
<dbReference type="InterPro" id="IPR038005">
    <property type="entry name" value="RX-like_CC"/>
</dbReference>
<keyword evidence="4" id="KW-1133">Transmembrane helix</keyword>
<dbReference type="PANTHER" id="PTHR19338">
    <property type="entry name" value="TRANSLOCASE OF INNER MITOCHONDRIAL MEMBRANE 13 HOMOLOG"/>
    <property type="match status" value="1"/>
</dbReference>
<evidence type="ECO:0000256" key="1">
    <source>
        <dbReference type="ARBA" id="ARBA00022737"/>
    </source>
</evidence>
<evidence type="ECO:0000256" key="3">
    <source>
        <dbReference type="ARBA" id="ARBA00022821"/>
    </source>
</evidence>
<keyword evidence="4" id="KW-0472">Membrane</keyword>
<dbReference type="InterPro" id="IPR041118">
    <property type="entry name" value="Rx_N"/>
</dbReference>
<keyword evidence="7" id="KW-1185">Reference proteome</keyword>
<dbReference type="Pfam" id="PF18052">
    <property type="entry name" value="Rx_N"/>
    <property type="match status" value="1"/>
</dbReference>
<comment type="caution">
    <text evidence="6">The sequence shown here is derived from an EMBL/GenBank/DDBJ whole genome shotgun (WGS) entry which is preliminary data.</text>
</comment>
<keyword evidence="4" id="KW-0812">Transmembrane</keyword>
<dbReference type="GO" id="GO:0000166">
    <property type="term" value="F:nucleotide binding"/>
    <property type="evidence" value="ECO:0007669"/>
    <property type="project" value="UniProtKB-KW"/>
</dbReference>
<dbReference type="PANTHER" id="PTHR19338:SF37">
    <property type="entry name" value="DISEASE RESISTANCE PROTEIN RGA4"/>
    <property type="match status" value="1"/>
</dbReference>
<keyword evidence="3" id="KW-0611">Plant defense</keyword>
<evidence type="ECO:0000259" key="5">
    <source>
        <dbReference type="Pfam" id="PF18052"/>
    </source>
</evidence>
<name>A0AAD6QYU9_9ROSI</name>
<gene>
    <name evidence="6" type="ORF">NC653_010040</name>
</gene>
<evidence type="ECO:0000256" key="2">
    <source>
        <dbReference type="ARBA" id="ARBA00022741"/>
    </source>
</evidence>
<feature type="transmembrane region" description="Helical" evidence="4">
    <location>
        <begin position="149"/>
        <end position="169"/>
    </location>
</feature>
<sequence length="173" mass="19055">MAVALVSVLVGSMLENLSSVLLKEAGLARGQQTDLESTLSTLQAVLHDEEKKQLKSEAVRNWLTKLKAAAYDAEDVVDEFAIEVERRKQPRDAIAKERQFRLIAGGWDIEADSSDGHQTWSLVDESEIYGRAQEKEELMKSLANNSGDLSIYAICGMGILILQSGYASLMIPL</sequence>